<dbReference type="AlphaFoldDB" id="A0AAN7SWG4"/>
<feature type="compositionally biased region" description="Low complexity" evidence="1">
    <location>
        <begin position="47"/>
        <end position="75"/>
    </location>
</feature>
<feature type="compositionally biased region" description="Basic and acidic residues" evidence="1">
    <location>
        <begin position="18"/>
        <end position="33"/>
    </location>
</feature>
<reference evidence="2 3" key="1">
    <citation type="submission" date="2023-08" db="EMBL/GenBank/DDBJ databases">
        <title>Black Yeasts Isolated from many extreme environments.</title>
        <authorList>
            <person name="Coleine C."/>
            <person name="Stajich J.E."/>
            <person name="Selbmann L."/>
        </authorList>
    </citation>
    <scope>NUCLEOTIDE SEQUENCE [LARGE SCALE GENOMIC DNA]</scope>
    <source>
        <strain evidence="2 3">CCFEE 5910</strain>
    </source>
</reference>
<protein>
    <submittedName>
        <fullName evidence="2">Uncharacterized protein</fullName>
    </submittedName>
</protein>
<keyword evidence="3" id="KW-1185">Reference proteome</keyword>
<name>A0AAN7SWG4_9EURO</name>
<dbReference type="EMBL" id="JAVRRJ010000007">
    <property type="protein sequence ID" value="KAK5082646.1"/>
    <property type="molecule type" value="Genomic_DNA"/>
</dbReference>
<dbReference type="Proteomes" id="UP001309876">
    <property type="component" value="Unassembled WGS sequence"/>
</dbReference>
<evidence type="ECO:0000256" key="1">
    <source>
        <dbReference type="SAM" id="MobiDB-lite"/>
    </source>
</evidence>
<feature type="region of interest" description="Disordered" evidence="1">
    <location>
        <begin position="1"/>
        <end position="77"/>
    </location>
</feature>
<feature type="compositionally biased region" description="Polar residues" evidence="1">
    <location>
        <begin position="112"/>
        <end position="125"/>
    </location>
</feature>
<organism evidence="2 3">
    <name type="scientific">Lithohypha guttulata</name>
    <dbReference type="NCBI Taxonomy" id="1690604"/>
    <lineage>
        <taxon>Eukaryota</taxon>
        <taxon>Fungi</taxon>
        <taxon>Dikarya</taxon>
        <taxon>Ascomycota</taxon>
        <taxon>Pezizomycotina</taxon>
        <taxon>Eurotiomycetes</taxon>
        <taxon>Chaetothyriomycetidae</taxon>
        <taxon>Chaetothyriales</taxon>
        <taxon>Trichomeriaceae</taxon>
        <taxon>Lithohypha</taxon>
    </lineage>
</organism>
<proteinExistence type="predicted"/>
<sequence length="213" mass="24331">MKNEQSETPLSDALRAMMPREFEQLEKSKDRTRQSRAQEPSLDVHASTETSSSTREITVSTKEINTSPPSSPTTSIYASSNQRFYDCLRPSTKSWADLYEEEEEDDNDQHGDSSASTLSDLTESIPSAPEPFEAHQHSAKCSPANCLTVEGVRDFAWNCNFSWHGHKHKRVHQLRGEWVEWPLSRSQNTYRQPGPSPLRQEVLHDEETDVYTF</sequence>
<evidence type="ECO:0000313" key="3">
    <source>
        <dbReference type="Proteomes" id="UP001309876"/>
    </source>
</evidence>
<evidence type="ECO:0000313" key="2">
    <source>
        <dbReference type="EMBL" id="KAK5082646.1"/>
    </source>
</evidence>
<accession>A0AAN7SWG4</accession>
<comment type="caution">
    <text evidence="2">The sequence shown here is derived from an EMBL/GenBank/DDBJ whole genome shotgun (WGS) entry which is preliminary data.</text>
</comment>
<gene>
    <name evidence="2" type="ORF">LTR05_006526</name>
</gene>
<feature type="region of interest" description="Disordered" evidence="1">
    <location>
        <begin position="100"/>
        <end position="136"/>
    </location>
</feature>